<evidence type="ECO:0000313" key="6">
    <source>
        <dbReference type="Proteomes" id="UP000176233"/>
    </source>
</evidence>
<proteinExistence type="predicted"/>
<protein>
    <submittedName>
        <fullName evidence="5">SMC-Scp complex subunit ScpB</fullName>
    </submittedName>
</protein>
<organism evidence="5 6">
    <name type="scientific">Candidatus Doudnabacteria bacterium RIFCSPHIGHO2_01_FULL_45_18</name>
    <dbReference type="NCBI Taxonomy" id="1817823"/>
    <lineage>
        <taxon>Bacteria</taxon>
        <taxon>Candidatus Doudnaibacteriota</taxon>
    </lineage>
</organism>
<dbReference type="InterPro" id="IPR036390">
    <property type="entry name" value="WH_DNA-bd_sf"/>
</dbReference>
<dbReference type="GO" id="GO:0051304">
    <property type="term" value="P:chromosome separation"/>
    <property type="evidence" value="ECO:0007669"/>
    <property type="project" value="InterPro"/>
</dbReference>
<gene>
    <name evidence="5" type="ORF">A2660_00360</name>
</gene>
<reference evidence="5 6" key="1">
    <citation type="journal article" date="2016" name="Nat. Commun.">
        <title>Thousands of microbial genomes shed light on interconnected biogeochemical processes in an aquifer system.</title>
        <authorList>
            <person name="Anantharaman K."/>
            <person name="Brown C.T."/>
            <person name="Hug L.A."/>
            <person name="Sharon I."/>
            <person name="Castelle C.J."/>
            <person name="Probst A.J."/>
            <person name="Thomas B.C."/>
            <person name="Singh A."/>
            <person name="Wilkins M.J."/>
            <person name="Karaoz U."/>
            <person name="Brodie E.L."/>
            <person name="Williams K.H."/>
            <person name="Hubbard S.S."/>
            <person name="Banfield J.F."/>
        </authorList>
    </citation>
    <scope>NUCLEOTIDE SEQUENCE [LARGE SCALE GENOMIC DNA]</scope>
</reference>
<keyword evidence="2" id="KW-0132">Cell division</keyword>
<evidence type="ECO:0000256" key="1">
    <source>
        <dbReference type="ARBA" id="ARBA00022490"/>
    </source>
</evidence>
<evidence type="ECO:0000256" key="3">
    <source>
        <dbReference type="ARBA" id="ARBA00022829"/>
    </source>
</evidence>
<dbReference type="Proteomes" id="UP000176233">
    <property type="component" value="Unassembled WGS sequence"/>
</dbReference>
<name>A0A1F5NR39_9BACT</name>
<dbReference type="GO" id="GO:0051301">
    <property type="term" value="P:cell division"/>
    <property type="evidence" value="ECO:0007669"/>
    <property type="project" value="UniProtKB-KW"/>
</dbReference>
<dbReference type="PIRSF" id="PIRSF019345">
    <property type="entry name" value="ScpB"/>
    <property type="match status" value="1"/>
</dbReference>
<dbReference type="Gene3D" id="1.10.10.10">
    <property type="entry name" value="Winged helix-like DNA-binding domain superfamily/Winged helix DNA-binding domain"/>
    <property type="match status" value="2"/>
</dbReference>
<dbReference type="InterPro" id="IPR005234">
    <property type="entry name" value="ScpB_csome_segregation"/>
</dbReference>
<dbReference type="AlphaFoldDB" id="A0A1F5NR39"/>
<dbReference type="PANTHER" id="PTHR34298">
    <property type="entry name" value="SEGREGATION AND CONDENSATION PROTEIN B"/>
    <property type="match status" value="1"/>
</dbReference>
<dbReference type="NCBIfam" id="TIGR00281">
    <property type="entry name" value="SMC-Scp complex subunit ScpB"/>
    <property type="match status" value="1"/>
</dbReference>
<sequence length="179" mass="20179">MDQTKLKSQILSVLFVASKPVSIKELGETFEVSEEELKKASNELVADNQTSGIILLATNNKLQLASNPDNSVLVKKFLALELREKLTDASLETLAIILYRQPVSKAEIENIRGVNSQYSLRHLLIRGLIEKVQSANDKRMQLYKTTLEFMQHLGIKDMKDLPNFEELTKNITLPQATPN</sequence>
<evidence type="ECO:0000256" key="2">
    <source>
        <dbReference type="ARBA" id="ARBA00022618"/>
    </source>
</evidence>
<evidence type="ECO:0000256" key="4">
    <source>
        <dbReference type="ARBA" id="ARBA00023306"/>
    </source>
</evidence>
<dbReference type="EMBL" id="MFEJ01000022">
    <property type="protein sequence ID" value="OGE80088.1"/>
    <property type="molecule type" value="Genomic_DNA"/>
</dbReference>
<keyword evidence="3" id="KW-0159">Chromosome partition</keyword>
<dbReference type="InterPro" id="IPR036388">
    <property type="entry name" value="WH-like_DNA-bd_sf"/>
</dbReference>
<keyword evidence="4" id="KW-0131">Cell cycle</keyword>
<evidence type="ECO:0000313" key="5">
    <source>
        <dbReference type="EMBL" id="OGE80088.1"/>
    </source>
</evidence>
<dbReference type="Pfam" id="PF04079">
    <property type="entry name" value="SMC_ScpB"/>
    <property type="match status" value="1"/>
</dbReference>
<dbReference type="SUPFAM" id="SSF46785">
    <property type="entry name" value="Winged helix' DNA-binding domain"/>
    <property type="match status" value="2"/>
</dbReference>
<accession>A0A1F5NR39</accession>
<keyword evidence="1" id="KW-0963">Cytoplasm</keyword>
<comment type="caution">
    <text evidence="5">The sequence shown here is derived from an EMBL/GenBank/DDBJ whole genome shotgun (WGS) entry which is preliminary data.</text>
</comment>
<dbReference type="PANTHER" id="PTHR34298:SF2">
    <property type="entry name" value="SEGREGATION AND CONDENSATION PROTEIN B"/>
    <property type="match status" value="1"/>
</dbReference>